<feature type="domain" description="2-oxoacid dehydrogenase acyltransferase catalytic" evidence="1">
    <location>
        <begin position="1"/>
        <end position="88"/>
    </location>
</feature>
<dbReference type="AlphaFoldDB" id="A0A382LUQ0"/>
<gene>
    <name evidence="2" type="ORF">METZ01_LOCUS291616</name>
</gene>
<reference evidence="2" key="1">
    <citation type="submission" date="2018-05" db="EMBL/GenBank/DDBJ databases">
        <authorList>
            <person name="Lanie J.A."/>
            <person name="Ng W.-L."/>
            <person name="Kazmierczak K.M."/>
            <person name="Andrzejewski T.M."/>
            <person name="Davidsen T.M."/>
            <person name="Wayne K.J."/>
            <person name="Tettelin H."/>
            <person name="Glass J.I."/>
            <person name="Rusch D."/>
            <person name="Podicherti R."/>
            <person name="Tsui H.-C.T."/>
            <person name="Winkler M.E."/>
        </authorList>
    </citation>
    <scope>NUCLEOTIDE SEQUENCE</scope>
</reference>
<dbReference type="Gene3D" id="3.30.559.10">
    <property type="entry name" value="Chloramphenicol acetyltransferase-like domain"/>
    <property type="match status" value="1"/>
</dbReference>
<sequence length="98" mass="10643">EEYTGGSISISNLGMYGITEFAAIINPPQSSILAVGTIKETPIVEKGIVIVGYTLKFTLSVDHRALDGAVAGKLLKDFNDIIENPFEIWMDSNDLEII</sequence>
<dbReference type="Pfam" id="PF00198">
    <property type="entry name" value="2-oxoacid_dh"/>
    <property type="match status" value="1"/>
</dbReference>
<protein>
    <recommendedName>
        <fullName evidence="1">2-oxoacid dehydrogenase acyltransferase catalytic domain-containing protein</fullName>
    </recommendedName>
</protein>
<evidence type="ECO:0000313" key="2">
    <source>
        <dbReference type="EMBL" id="SVC38762.1"/>
    </source>
</evidence>
<dbReference type="EMBL" id="UINC01088488">
    <property type="protein sequence ID" value="SVC38762.1"/>
    <property type="molecule type" value="Genomic_DNA"/>
</dbReference>
<dbReference type="PANTHER" id="PTHR23151:SF90">
    <property type="entry name" value="DIHYDROLIPOYLLYSINE-RESIDUE ACETYLTRANSFERASE COMPONENT OF PYRUVATE DEHYDROGENASE COMPLEX, MITOCHONDRIAL-RELATED"/>
    <property type="match status" value="1"/>
</dbReference>
<organism evidence="2">
    <name type="scientific">marine metagenome</name>
    <dbReference type="NCBI Taxonomy" id="408172"/>
    <lineage>
        <taxon>unclassified sequences</taxon>
        <taxon>metagenomes</taxon>
        <taxon>ecological metagenomes</taxon>
    </lineage>
</organism>
<accession>A0A382LUQ0</accession>
<dbReference type="InterPro" id="IPR023213">
    <property type="entry name" value="CAT-like_dom_sf"/>
</dbReference>
<feature type="non-terminal residue" evidence="2">
    <location>
        <position position="1"/>
    </location>
</feature>
<dbReference type="GO" id="GO:0016746">
    <property type="term" value="F:acyltransferase activity"/>
    <property type="evidence" value="ECO:0007669"/>
    <property type="project" value="InterPro"/>
</dbReference>
<dbReference type="InterPro" id="IPR001078">
    <property type="entry name" value="2-oxoacid_DH_actylTfrase"/>
</dbReference>
<dbReference type="InterPro" id="IPR045257">
    <property type="entry name" value="E2/Pdx1"/>
</dbReference>
<evidence type="ECO:0000259" key="1">
    <source>
        <dbReference type="Pfam" id="PF00198"/>
    </source>
</evidence>
<dbReference type="GO" id="GO:0045254">
    <property type="term" value="C:pyruvate dehydrogenase complex"/>
    <property type="evidence" value="ECO:0007669"/>
    <property type="project" value="InterPro"/>
</dbReference>
<dbReference type="GO" id="GO:0006086">
    <property type="term" value="P:pyruvate decarboxylation to acetyl-CoA"/>
    <property type="evidence" value="ECO:0007669"/>
    <property type="project" value="InterPro"/>
</dbReference>
<proteinExistence type="predicted"/>
<dbReference type="PANTHER" id="PTHR23151">
    <property type="entry name" value="DIHYDROLIPOAMIDE ACETYL/SUCCINYL-TRANSFERASE-RELATED"/>
    <property type="match status" value="1"/>
</dbReference>
<name>A0A382LUQ0_9ZZZZ</name>
<dbReference type="SUPFAM" id="SSF52777">
    <property type="entry name" value="CoA-dependent acyltransferases"/>
    <property type="match status" value="1"/>
</dbReference>